<name>A0AAD6YDM9_9AGAR</name>
<dbReference type="Pfam" id="PF01753">
    <property type="entry name" value="zf-MYND"/>
    <property type="match status" value="1"/>
</dbReference>
<dbReference type="GO" id="GO:0008270">
    <property type="term" value="F:zinc ion binding"/>
    <property type="evidence" value="ECO:0007669"/>
    <property type="project" value="UniProtKB-KW"/>
</dbReference>
<keyword evidence="1" id="KW-0479">Metal-binding</keyword>
<feature type="domain" description="MYND-type" evidence="5">
    <location>
        <begin position="34"/>
        <end position="82"/>
    </location>
</feature>
<dbReference type="AlphaFoldDB" id="A0AAD6YDM9"/>
<evidence type="ECO:0000313" key="6">
    <source>
        <dbReference type="EMBL" id="KAJ7210802.1"/>
    </source>
</evidence>
<evidence type="ECO:0000256" key="3">
    <source>
        <dbReference type="ARBA" id="ARBA00022833"/>
    </source>
</evidence>
<dbReference type="Proteomes" id="UP001219525">
    <property type="component" value="Unassembled WGS sequence"/>
</dbReference>
<organism evidence="6 7">
    <name type="scientific">Mycena pura</name>
    <dbReference type="NCBI Taxonomy" id="153505"/>
    <lineage>
        <taxon>Eukaryota</taxon>
        <taxon>Fungi</taxon>
        <taxon>Dikarya</taxon>
        <taxon>Basidiomycota</taxon>
        <taxon>Agaricomycotina</taxon>
        <taxon>Agaricomycetes</taxon>
        <taxon>Agaricomycetidae</taxon>
        <taxon>Agaricales</taxon>
        <taxon>Marasmiineae</taxon>
        <taxon>Mycenaceae</taxon>
        <taxon>Mycena</taxon>
    </lineage>
</organism>
<proteinExistence type="predicted"/>
<dbReference type="PROSITE" id="PS50865">
    <property type="entry name" value="ZF_MYND_2"/>
    <property type="match status" value="1"/>
</dbReference>
<sequence>MSYFEFRIQDCQMLLEAERLGTAHLLAFTDGAKCHECMTGVPTVNALRRCSGCSSVLYCSKKCQLLSWKGTSKNPESHKALCSRFKRHIFLVEEVQTLIKSFPWGRVEPDGTFYHDCALARFNVLGGDGFGFWSQSGWGLFEEEEEDEFLKIHLQQCPAWGEKWKRDKEKRALVTFIDGQDLLKEAHLNDADGWKLPASLTVRRCFPPSAEELPPSRLCSLIRTWDEWHSWRGVSKSSPASLLMHFPLSIYWMIVNTLKLTCITSVEPNNRPRLTIHYIGAEKELNFVPIFSELALLLPNHDLDLVFFGPCIFYIGQKSLEPAHRSSLLAPTAHDNSQPVFTYTAPDSNGYGRAPDAILACNAGLFTYDASEGVYMLEGNAVSMAALGRAMGVDESSQVVELNPFHRPGQRFVALDNMAPNLVNGFTMAVYSNKPAVSG</sequence>
<dbReference type="EMBL" id="JARJCW010000027">
    <property type="protein sequence ID" value="KAJ7210802.1"/>
    <property type="molecule type" value="Genomic_DNA"/>
</dbReference>
<accession>A0AAD6YDM9</accession>
<dbReference type="InterPro" id="IPR002893">
    <property type="entry name" value="Znf_MYND"/>
</dbReference>
<keyword evidence="7" id="KW-1185">Reference proteome</keyword>
<evidence type="ECO:0000256" key="2">
    <source>
        <dbReference type="ARBA" id="ARBA00022771"/>
    </source>
</evidence>
<gene>
    <name evidence="6" type="ORF">GGX14DRAFT_565402</name>
</gene>
<dbReference type="SUPFAM" id="SSF144232">
    <property type="entry name" value="HIT/MYND zinc finger-like"/>
    <property type="match status" value="1"/>
</dbReference>
<evidence type="ECO:0000256" key="1">
    <source>
        <dbReference type="ARBA" id="ARBA00022723"/>
    </source>
</evidence>
<keyword evidence="2 4" id="KW-0863">Zinc-finger</keyword>
<dbReference type="PANTHER" id="PTHR47570">
    <property type="entry name" value="ZINC ION BINDING PROTEIN"/>
    <property type="match status" value="1"/>
</dbReference>
<evidence type="ECO:0000313" key="7">
    <source>
        <dbReference type="Proteomes" id="UP001219525"/>
    </source>
</evidence>
<evidence type="ECO:0000256" key="4">
    <source>
        <dbReference type="PROSITE-ProRule" id="PRU00134"/>
    </source>
</evidence>
<comment type="caution">
    <text evidence="6">The sequence shown here is derived from an EMBL/GenBank/DDBJ whole genome shotgun (WGS) entry which is preliminary data.</text>
</comment>
<evidence type="ECO:0000259" key="5">
    <source>
        <dbReference type="PROSITE" id="PS50865"/>
    </source>
</evidence>
<keyword evidence="3" id="KW-0862">Zinc</keyword>
<dbReference type="Gene3D" id="6.10.140.2220">
    <property type="match status" value="1"/>
</dbReference>
<protein>
    <recommendedName>
        <fullName evidence="5">MYND-type domain-containing protein</fullName>
    </recommendedName>
</protein>
<dbReference type="Pfam" id="PF20179">
    <property type="entry name" value="MSS51_C"/>
    <property type="match status" value="1"/>
</dbReference>
<reference evidence="6" key="1">
    <citation type="submission" date="2023-03" db="EMBL/GenBank/DDBJ databases">
        <title>Massive genome expansion in bonnet fungi (Mycena s.s.) driven by repeated elements and novel gene families across ecological guilds.</title>
        <authorList>
            <consortium name="Lawrence Berkeley National Laboratory"/>
            <person name="Harder C.B."/>
            <person name="Miyauchi S."/>
            <person name="Viragh M."/>
            <person name="Kuo A."/>
            <person name="Thoen E."/>
            <person name="Andreopoulos B."/>
            <person name="Lu D."/>
            <person name="Skrede I."/>
            <person name="Drula E."/>
            <person name="Henrissat B."/>
            <person name="Morin E."/>
            <person name="Kohler A."/>
            <person name="Barry K."/>
            <person name="LaButti K."/>
            <person name="Morin E."/>
            <person name="Salamov A."/>
            <person name="Lipzen A."/>
            <person name="Mereny Z."/>
            <person name="Hegedus B."/>
            <person name="Baldrian P."/>
            <person name="Stursova M."/>
            <person name="Weitz H."/>
            <person name="Taylor A."/>
            <person name="Grigoriev I.V."/>
            <person name="Nagy L.G."/>
            <person name="Martin F."/>
            <person name="Kauserud H."/>
        </authorList>
    </citation>
    <scope>NUCLEOTIDE SEQUENCE</scope>
    <source>
        <strain evidence="6">9144</strain>
    </source>
</reference>
<dbReference type="InterPro" id="IPR046824">
    <property type="entry name" value="Mss51-like_C"/>
</dbReference>
<dbReference type="PANTHER" id="PTHR47570:SF1">
    <property type="entry name" value="ZINC ION BINDING PROTEIN"/>
    <property type="match status" value="1"/>
</dbReference>